<evidence type="ECO:0000256" key="2">
    <source>
        <dbReference type="ARBA" id="ARBA00023015"/>
    </source>
</evidence>
<dbReference type="PANTHER" id="PTHR30346:SF0">
    <property type="entry name" value="HCA OPERON TRANSCRIPTIONAL ACTIVATOR HCAR"/>
    <property type="match status" value="1"/>
</dbReference>
<keyword evidence="4" id="KW-0804">Transcription</keyword>
<dbReference type="InterPro" id="IPR000847">
    <property type="entry name" value="LysR_HTH_N"/>
</dbReference>
<dbReference type="KEGG" id="ain:Acin_0605"/>
<dbReference type="InterPro" id="IPR036388">
    <property type="entry name" value="WH-like_DNA-bd_sf"/>
</dbReference>
<dbReference type="EMBL" id="CP003058">
    <property type="protein sequence ID" value="AEQ21845.1"/>
    <property type="molecule type" value="Genomic_DNA"/>
</dbReference>
<dbReference type="PANTHER" id="PTHR30346">
    <property type="entry name" value="TRANSCRIPTIONAL DUAL REGULATOR HCAR-RELATED"/>
    <property type="match status" value="1"/>
</dbReference>
<dbReference type="GO" id="GO:0003677">
    <property type="term" value="F:DNA binding"/>
    <property type="evidence" value="ECO:0007669"/>
    <property type="project" value="UniProtKB-KW"/>
</dbReference>
<dbReference type="PRINTS" id="PR00039">
    <property type="entry name" value="HTHLYSR"/>
</dbReference>
<dbReference type="STRING" id="568816.Acin_0605"/>
<organism evidence="6 7">
    <name type="scientific">Acidaminococcus intestini (strain RyC-MR95)</name>
    <dbReference type="NCBI Taxonomy" id="568816"/>
    <lineage>
        <taxon>Bacteria</taxon>
        <taxon>Bacillati</taxon>
        <taxon>Bacillota</taxon>
        <taxon>Negativicutes</taxon>
        <taxon>Acidaminococcales</taxon>
        <taxon>Acidaminococcaceae</taxon>
        <taxon>Acidaminococcus</taxon>
    </lineage>
</organism>
<feature type="domain" description="HTH lysR-type" evidence="5">
    <location>
        <begin position="3"/>
        <end position="60"/>
    </location>
</feature>
<comment type="similarity">
    <text evidence="1">Belongs to the LysR transcriptional regulatory family.</text>
</comment>
<evidence type="ECO:0000256" key="1">
    <source>
        <dbReference type="ARBA" id="ARBA00009437"/>
    </source>
</evidence>
<dbReference type="FunFam" id="1.10.10.10:FF:000001">
    <property type="entry name" value="LysR family transcriptional regulator"/>
    <property type="match status" value="1"/>
</dbReference>
<dbReference type="Gene3D" id="1.10.10.10">
    <property type="entry name" value="Winged helix-like DNA-binding domain superfamily/Winged helix DNA-binding domain"/>
    <property type="match status" value="1"/>
</dbReference>
<dbReference type="Proteomes" id="UP000007093">
    <property type="component" value="Chromosome"/>
</dbReference>
<dbReference type="PROSITE" id="PS50931">
    <property type="entry name" value="HTH_LYSR"/>
    <property type="match status" value="1"/>
</dbReference>
<dbReference type="Pfam" id="PF00126">
    <property type="entry name" value="HTH_1"/>
    <property type="match status" value="1"/>
</dbReference>
<keyword evidence="2" id="KW-0805">Transcription regulation</keyword>
<dbReference type="GO" id="GO:0032993">
    <property type="term" value="C:protein-DNA complex"/>
    <property type="evidence" value="ECO:0007669"/>
    <property type="project" value="TreeGrafter"/>
</dbReference>
<name>G4Q451_ACIIR</name>
<keyword evidence="3" id="KW-0238">DNA-binding</keyword>
<accession>G4Q451</accession>
<keyword evidence="7" id="KW-1185">Reference proteome</keyword>
<evidence type="ECO:0000256" key="4">
    <source>
        <dbReference type="ARBA" id="ARBA00023163"/>
    </source>
</evidence>
<gene>
    <name evidence="6" type="ordered locus">Acin_0605</name>
</gene>
<evidence type="ECO:0000259" key="5">
    <source>
        <dbReference type="PROSITE" id="PS50931"/>
    </source>
</evidence>
<dbReference type="InterPro" id="IPR036390">
    <property type="entry name" value="WH_DNA-bd_sf"/>
</dbReference>
<dbReference type="AlphaFoldDB" id="G4Q451"/>
<proteinExistence type="inferred from homology"/>
<evidence type="ECO:0000313" key="7">
    <source>
        <dbReference type="Proteomes" id="UP000007093"/>
    </source>
</evidence>
<dbReference type="HOGENOM" id="CLU_039613_6_2_9"/>
<dbReference type="GO" id="GO:0003700">
    <property type="term" value="F:DNA-binding transcription factor activity"/>
    <property type="evidence" value="ECO:0007669"/>
    <property type="project" value="InterPro"/>
</dbReference>
<dbReference type="eggNOG" id="COG0583">
    <property type="taxonomic scope" value="Bacteria"/>
</dbReference>
<dbReference type="CDD" id="cd05466">
    <property type="entry name" value="PBP2_LTTR_substrate"/>
    <property type="match status" value="1"/>
</dbReference>
<sequence>MLMELRVLRYFLAIAREENMTKAASVLHLTQPTLSRQIHQLEQELGTTLFIRNGHHIFLTASGMRLKQRAQDLVELADRTEAEMKQKEEIIAGEISLGIGETVNMVFLSRVMRSLQARYPDVVFSVYTAIADDVICRLDQGLLDFGVLIEPVDITRYQFLELPKKDRWTALLPKAHPLAQKEALTPKDLSQERLITAERKSVQNLIDNWLGAYGNRCTSMNRMNLSLFNKCVMVEQGLGIALGLDFPYVPEGLLMKPLDPPIENRSYLVWKKGPLLSPVLGRFTDEVRRFLSQEAEDE</sequence>
<evidence type="ECO:0000313" key="6">
    <source>
        <dbReference type="EMBL" id="AEQ21845.1"/>
    </source>
</evidence>
<dbReference type="InterPro" id="IPR005119">
    <property type="entry name" value="LysR_subst-bd"/>
</dbReference>
<evidence type="ECO:0000256" key="3">
    <source>
        <dbReference type="ARBA" id="ARBA00023125"/>
    </source>
</evidence>
<protein>
    <submittedName>
        <fullName evidence="6">Transcriptional regulator</fullName>
    </submittedName>
</protein>
<dbReference type="SUPFAM" id="SSF53850">
    <property type="entry name" value="Periplasmic binding protein-like II"/>
    <property type="match status" value="1"/>
</dbReference>
<reference evidence="6 7" key="1">
    <citation type="journal article" date="2011" name="J. Bacteriol.">
        <title>Complete genome sequence of Acidaminococcus intestini RYC-MR95, a Gram-negative bacterium from the phylum Firmicutes.</title>
        <authorList>
            <person name="D'Auria G."/>
            <person name="Galan J.C."/>
            <person name="Rodriguez-Alcayna M."/>
            <person name="Moya A."/>
            <person name="Baquero F."/>
            <person name="Latorre A."/>
        </authorList>
    </citation>
    <scope>NUCLEOTIDE SEQUENCE [LARGE SCALE GENOMIC DNA]</scope>
    <source>
        <strain evidence="6 7">RyC-MR95</strain>
    </source>
</reference>
<dbReference type="Gene3D" id="3.40.190.290">
    <property type="match status" value="1"/>
</dbReference>
<dbReference type="Pfam" id="PF03466">
    <property type="entry name" value="LysR_substrate"/>
    <property type="match status" value="1"/>
</dbReference>
<dbReference type="PATRIC" id="fig|568816.4.peg.587"/>
<dbReference type="InParanoid" id="G4Q451"/>
<dbReference type="SUPFAM" id="SSF46785">
    <property type="entry name" value="Winged helix' DNA-binding domain"/>
    <property type="match status" value="1"/>
</dbReference>